<feature type="region of interest" description="Disordered" evidence="1">
    <location>
        <begin position="1"/>
        <end position="63"/>
    </location>
</feature>
<gene>
    <name evidence="2" type="ORF">SAMN05421811_124100</name>
</gene>
<evidence type="ECO:0000256" key="1">
    <source>
        <dbReference type="SAM" id="MobiDB-lite"/>
    </source>
</evidence>
<feature type="compositionally biased region" description="Low complexity" evidence="1">
    <location>
        <begin position="22"/>
        <end position="59"/>
    </location>
</feature>
<name>A0A1I0LRX2_9ACTN</name>
<dbReference type="AlphaFoldDB" id="A0A1I0LRX2"/>
<evidence type="ECO:0000313" key="3">
    <source>
        <dbReference type="Proteomes" id="UP000199361"/>
    </source>
</evidence>
<organism evidence="2 3">
    <name type="scientific">Nonomuraea wenchangensis</name>
    <dbReference type="NCBI Taxonomy" id="568860"/>
    <lineage>
        <taxon>Bacteria</taxon>
        <taxon>Bacillati</taxon>
        <taxon>Actinomycetota</taxon>
        <taxon>Actinomycetes</taxon>
        <taxon>Streptosporangiales</taxon>
        <taxon>Streptosporangiaceae</taxon>
        <taxon>Nonomuraea</taxon>
    </lineage>
</organism>
<keyword evidence="3" id="KW-1185">Reference proteome</keyword>
<reference evidence="2 3" key="1">
    <citation type="submission" date="2016-10" db="EMBL/GenBank/DDBJ databases">
        <authorList>
            <person name="de Groot N.N."/>
        </authorList>
    </citation>
    <scope>NUCLEOTIDE SEQUENCE [LARGE SCALE GENOMIC DNA]</scope>
    <source>
        <strain evidence="2 3">CGMCC 4.5598</strain>
    </source>
</reference>
<dbReference type="EMBL" id="FOHX01000024">
    <property type="protein sequence ID" value="SEU45230.1"/>
    <property type="molecule type" value="Genomic_DNA"/>
</dbReference>
<evidence type="ECO:0000313" key="2">
    <source>
        <dbReference type="EMBL" id="SEU45230.1"/>
    </source>
</evidence>
<protein>
    <submittedName>
        <fullName evidence="2">Uncharacterized protein</fullName>
    </submittedName>
</protein>
<feature type="region of interest" description="Disordered" evidence="1">
    <location>
        <begin position="78"/>
        <end position="99"/>
    </location>
</feature>
<accession>A0A1I0LRX2</accession>
<proteinExistence type="predicted"/>
<sequence>MPQCADQPVATSTIVPARTSRKAAAPMAARGARPRASTTVAGPANRSSGRSSSVGSASPKWYGASTWVPDWEPMWTASTLTPSRATVSAGPIETSGSPG</sequence>
<dbReference type="Proteomes" id="UP000199361">
    <property type="component" value="Unassembled WGS sequence"/>
</dbReference>